<comment type="caution">
    <text evidence="3">The sequence shown here is derived from an EMBL/GenBank/DDBJ whole genome shotgun (WGS) entry which is preliminary data.</text>
</comment>
<dbReference type="Proteomes" id="UP001498476">
    <property type="component" value="Unassembled WGS sequence"/>
</dbReference>
<protein>
    <recommendedName>
        <fullName evidence="2">NYN domain-containing protein</fullName>
    </recommendedName>
</protein>
<evidence type="ECO:0000313" key="3">
    <source>
        <dbReference type="EMBL" id="KAK7413657.1"/>
    </source>
</evidence>
<name>A0ABR1GYD4_9HYPO</name>
<dbReference type="InterPro" id="IPR021139">
    <property type="entry name" value="NYN"/>
</dbReference>
<organism evidence="3 4">
    <name type="scientific">Neonectria punicea</name>
    <dbReference type="NCBI Taxonomy" id="979145"/>
    <lineage>
        <taxon>Eukaryota</taxon>
        <taxon>Fungi</taxon>
        <taxon>Dikarya</taxon>
        <taxon>Ascomycota</taxon>
        <taxon>Pezizomycotina</taxon>
        <taxon>Sordariomycetes</taxon>
        <taxon>Hypocreomycetidae</taxon>
        <taxon>Hypocreales</taxon>
        <taxon>Nectriaceae</taxon>
        <taxon>Neonectria</taxon>
    </lineage>
</organism>
<evidence type="ECO:0000259" key="2">
    <source>
        <dbReference type="Pfam" id="PF01936"/>
    </source>
</evidence>
<sequence>MNACNRVKQIRIYIDSSNVCIQGEKAFVKHHGWVESGQILRFDAGLLKNALTQKCGLSKYEDIEAVINLYGSTHPEINTIWKAIDPRDVKVHTFKRSSWTSREKRGDAEIIAASVSDAADLHHEEVLSIFIIVSGDKDLLRGVLRIAKRGIEVHVWSWDDGLAAAYRQPEEEDCRRLKDQGLIKEHLLDKVMDKLIVEEIDFRIDRSGIPPHNSIVTLNWSQADMAILLARIPFPPRRHRMQHHGTSQDGLVIVPPCELDDRSLAEIFQSMREKLKQQGLKIMTYVDYESARLENPRGKGVDTDPSQIPGTCKDQDDEGYTVVRTHLKRQNERLKANKETLSNYCEWGKYCKFGLNCKYGHTKEETDDFNVCRKPGATKYKMCQNKVCIRGKHCRFAHGEGELFCPTCDKKGAHAMKKCPEMKMSSIQRYAS</sequence>
<feature type="domain" description="NYN" evidence="2">
    <location>
        <begin position="12"/>
        <end position="158"/>
    </location>
</feature>
<accession>A0ABR1GYD4</accession>
<evidence type="ECO:0000256" key="1">
    <source>
        <dbReference type="SAM" id="MobiDB-lite"/>
    </source>
</evidence>
<gene>
    <name evidence="3" type="ORF">QQX98_007439</name>
</gene>
<reference evidence="3 4" key="1">
    <citation type="journal article" date="2025" name="Microbiol. Resour. Announc.">
        <title>Draft genome sequences for Neonectria magnoliae and Neonectria punicea, canker pathogens of Liriodendron tulipifera and Acer saccharum in West Virginia.</title>
        <authorList>
            <person name="Petronek H.M."/>
            <person name="Kasson M.T."/>
            <person name="Metheny A.M."/>
            <person name="Stauder C.M."/>
            <person name="Lovett B."/>
            <person name="Lynch S.C."/>
            <person name="Garnas J.R."/>
            <person name="Kasson L.R."/>
            <person name="Stajich J.E."/>
        </authorList>
    </citation>
    <scope>NUCLEOTIDE SEQUENCE [LARGE SCALE GENOMIC DNA]</scope>
    <source>
        <strain evidence="3 4">NRRL 64653</strain>
    </source>
</reference>
<keyword evidence="4" id="KW-1185">Reference proteome</keyword>
<feature type="region of interest" description="Disordered" evidence="1">
    <location>
        <begin position="295"/>
        <end position="314"/>
    </location>
</feature>
<evidence type="ECO:0000313" key="4">
    <source>
        <dbReference type="Proteomes" id="UP001498476"/>
    </source>
</evidence>
<proteinExistence type="predicted"/>
<dbReference type="Gene3D" id="3.40.50.1010">
    <property type="entry name" value="5'-nuclease"/>
    <property type="match status" value="1"/>
</dbReference>
<dbReference type="Pfam" id="PF01936">
    <property type="entry name" value="NYN"/>
    <property type="match status" value="1"/>
</dbReference>
<dbReference type="EMBL" id="JAZAVJ010000122">
    <property type="protein sequence ID" value="KAK7413657.1"/>
    <property type="molecule type" value="Genomic_DNA"/>
</dbReference>